<sequence length="55" mass="6475">EMLDLCPVDTICHFINKSWCFMDAYHHGLTGKAADWAAKKHRQHWQVFQSDVTEK</sequence>
<reference evidence="1 2" key="1">
    <citation type="journal article" date="2012" name="Science">
        <title>The Paleozoic origin of enzymatic lignin decomposition reconstructed from 31 fungal genomes.</title>
        <authorList>
            <person name="Floudas D."/>
            <person name="Binder M."/>
            <person name="Riley R."/>
            <person name="Barry K."/>
            <person name="Blanchette R.A."/>
            <person name="Henrissat B."/>
            <person name="Martinez A.T."/>
            <person name="Otillar R."/>
            <person name="Spatafora J.W."/>
            <person name="Yadav J.S."/>
            <person name="Aerts A."/>
            <person name="Benoit I."/>
            <person name="Boyd A."/>
            <person name="Carlson A."/>
            <person name="Copeland A."/>
            <person name="Coutinho P.M."/>
            <person name="de Vries R.P."/>
            <person name="Ferreira P."/>
            <person name="Findley K."/>
            <person name="Foster B."/>
            <person name="Gaskell J."/>
            <person name="Glotzer D."/>
            <person name="Gorecki P."/>
            <person name="Heitman J."/>
            <person name="Hesse C."/>
            <person name="Hori C."/>
            <person name="Igarashi K."/>
            <person name="Jurgens J.A."/>
            <person name="Kallen N."/>
            <person name="Kersten P."/>
            <person name="Kohler A."/>
            <person name="Kuees U."/>
            <person name="Kumar T.K.A."/>
            <person name="Kuo A."/>
            <person name="LaButti K."/>
            <person name="Larrondo L.F."/>
            <person name="Lindquist E."/>
            <person name="Ling A."/>
            <person name="Lombard V."/>
            <person name="Lucas S."/>
            <person name="Lundell T."/>
            <person name="Martin R."/>
            <person name="McLaughlin D.J."/>
            <person name="Morgenstern I."/>
            <person name="Morin E."/>
            <person name="Murat C."/>
            <person name="Nagy L.G."/>
            <person name="Nolan M."/>
            <person name="Ohm R.A."/>
            <person name="Patyshakuliyeva A."/>
            <person name="Rokas A."/>
            <person name="Ruiz-Duenas F.J."/>
            <person name="Sabat G."/>
            <person name="Salamov A."/>
            <person name="Samejima M."/>
            <person name="Schmutz J."/>
            <person name="Slot J.C."/>
            <person name="St John F."/>
            <person name="Stenlid J."/>
            <person name="Sun H."/>
            <person name="Sun S."/>
            <person name="Syed K."/>
            <person name="Tsang A."/>
            <person name="Wiebenga A."/>
            <person name="Young D."/>
            <person name="Pisabarro A."/>
            <person name="Eastwood D.C."/>
            <person name="Martin F."/>
            <person name="Cullen D."/>
            <person name="Grigoriev I.V."/>
            <person name="Hibbett D.S."/>
        </authorList>
    </citation>
    <scope>NUCLEOTIDE SEQUENCE [LARGE SCALE GENOMIC DNA]</scope>
    <source>
        <strain evidence="1 2">MD-104</strain>
    </source>
</reference>
<feature type="non-terminal residue" evidence="1">
    <location>
        <position position="1"/>
    </location>
</feature>
<gene>
    <name evidence="1" type="ORF">WOLCODRAFT_68601</name>
</gene>
<evidence type="ECO:0000313" key="1">
    <source>
        <dbReference type="EMBL" id="PCH39778.1"/>
    </source>
</evidence>
<keyword evidence="2" id="KW-1185">Reference proteome</keyword>
<name>A0A2H3JPW0_WOLCO</name>
<dbReference type="OMA" id="VEWAICK"/>
<dbReference type="AlphaFoldDB" id="A0A2H3JPW0"/>
<accession>A0A2H3JPW0</accession>
<dbReference type="Proteomes" id="UP000218811">
    <property type="component" value="Unassembled WGS sequence"/>
</dbReference>
<evidence type="ECO:0000313" key="2">
    <source>
        <dbReference type="Proteomes" id="UP000218811"/>
    </source>
</evidence>
<dbReference type="EMBL" id="KB468053">
    <property type="protein sequence ID" value="PCH39778.1"/>
    <property type="molecule type" value="Genomic_DNA"/>
</dbReference>
<organism evidence="1 2">
    <name type="scientific">Wolfiporia cocos (strain MD-104)</name>
    <name type="common">Brown rot fungus</name>
    <dbReference type="NCBI Taxonomy" id="742152"/>
    <lineage>
        <taxon>Eukaryota</taxon>
        <taxon>Fungi</taxon>
        <taxon>Dikarya</taxon>
        <taxon>Basidiomycota</taxon>
        <taxon>Agaricomycotina</taxon>
        <taxon>Agaricomycetes</taxon>
        <taxon>Polyporales</taxon>
        <taxon>Phaeolaceae</taxon>
        <taxon>Wolfiporia</taxon>
    </lineage>
</organism>
<dbReference type="OrthoDB" id="6511194at2759"/>
<protein>
    <submittedName>
        <fullName evidence="1">Uncharacterized protein</fullName>
    </submittedName>
</protein>
<proteinExistence type="predicted"/>